<sequence>MNEDEMYDAYMEQEMEEVDAGSGRLMFLNADHEQNFAAIIEQYKFDIATDSDLIVAYITAVPDVYEKVSGALSAYDSWLLDEQFAAGQSDTFNALLGVALSYRLGVEQSNLRAYEQMLDGPYWVVVALGAAEIYMSGTFNALQKMEVLR</sequence>
<gene>
    <name evidence="1" type="ORF">ACFSY7_03145</name>
</gene>
<proteinExistence type="predicted"/>
<protein>
    <submittedName>
        <fullName evidence="1">Uncharacterized protein</fullName>
    </submittedName>
</protein>
<dbReference type="EMBL" id="JBHUOR010000018">
    <property type="protein sequence ID" value="MFD2867499.1"/>
    <property type="molecule type" value="Genomic_DNA"/>
</dbReference>
<organism evidence="1 2">
    <name type="scientific">Kurthia populi</name>
    <dbReference type="NCBI Taxonomy" id="1562132"/>
    <lineage>
        <taxon>Bacteria</taxon>
        <taxon>Bacillati</taxon>
        <taxon>Bacillota</taxon>
        <taxon>Bacilli</taxon>
        <taxon>Bacillales</taxon>
        <taxon>Caryophanaceae</taxon>
        <taxon>Kurthia</taxon>
    </lineage>
</organism>
<evidence type="ECO:0000313" key="1">
    <source>
        <dbReference type="EMBL" id="MFD2867499.1"/>
    </source>
</evidence>
<dbReference type="Proteomes" id="UP001597568">
    <property type="component" value="Unassembled WGS sequence"/>
</dbReference>
<comment type="caution">
    <text evidence="1">The sequence shown here is derived from an EMBL/GenBank/DDBJ whole genome shotgun (WGS) entry which is preliminary data.</text>
</comment>
<name>A0ABW5XWY4_9BACL</name>
<keyword evidence="2" id="KW-1185">Reference proteome</keyword>
<evidence type="ECO:0000313" key="2">
    <source>
        <dbReference type="Proteomes" id="UP001597568"/>
    </source>
</evidence>
<dbReference type="RefSeq" id="WP_380146788.1">
    <property type="nucleotide sequence ID" value="NZ_JBHUOR010000018.1"/>
</dbReference>
<accession>A0ABW5XWY4</accession>
<reference evidence="2" key="1">
    <citation type="journal article" date="2019" name="Int. J. Syst. Evol. Microbiol.">
        <title>The Global Catalogue of Microorganisms (GCM) 10K type strain sequencing project: providing services to taxonomists for standard genome sequencing and annotation.</title>
        <authorList>
            <consortium name="The Broad Institute Genomics Platform"/>
            <consortium name="The Broad Institute Genome Sequencing Center for Infectious Disease"/>
            <person name="Wu L."/>
            <person name="Ma J."/>
        </authorList>
    </citation>
    <scope>NUCLEOTIDE SEQUENCE [LARGE SCALE GENOMIC DNA]</scope>
    <source>
        <strain evidence="2">KCTC 33522</strain>
    </source>
</reference>